<dbReference type="Gramene" id="EOY10625">
    <property type="protein sequence ID" value="EOY10625"/>
    <property type="gene ID" value="TCM_025940"/>
</dbReference>
<dbReference type="InParanoid" id="A0A061EZV1"/>
<keyword evidence="2" id="KW-1185">Reference proteome</keyword>
<evidence type="ECO:0000313" key="1">
    <source>
        <dbReference type="EMBL" id="EOY10625.1"/>
    </source>
</evidence>
<sequence>MTLTSSFAILSFSNDSSTLFSFNPISTSFFLTSSSCFRTNFTTKLNSLYSSSRCSSNSLRRCSKPFSPSSNSSQRFWKLFSFNPNCSCFNSSSL</sequence>
<name>A0A061EZV1_THECC</name>
<dbReference type="Proteomes" id="UP000026915">
    <property type="component" value="Chromosome 5"/>
</dbReference>
<evidence type="ECO:0000313" key="2">
    <source>
        <dbReference type="Proteomes" id="UP000026915"/>
    </source>
</evidence>
<dbReference type="EMBL" id="CM001883">
    <property type="protein sequence ID" value="EOY10625.1"/>
    <property type="molecule type" value="Genomic_DNA"/>
</dbReference>
<proteinExistence type="predicted"/>
<organism evidence="1 2">
    <name type="scientific">Theobroma cacao</name>
    <name type="common">Cacao</name>
    <name type="synonym">Cocoa</name>
    <dbReference type="NCBI Taxonomy" id="3641"/>
    <lineage>
        <taxon>Eukaryota</taxon>
        <taxon>Viridiplantae</taxon>
        <taxon>Streptophyta</taxon>
        <taxon>Embryophyta</taxon>
        <taxon>Tracheophyta</taxon>
        <taxon>Spermatophyta</taxon>
        <taxon>Magnoliopsida</taxon>
        <taxon>eudicotyledons</taxon>
        <taxon>Gunneridae</taxon>
        <taxon>Pentapetalae</taxon>
        <taxon>rosids</taxon>
        <taxon>malvids</taxon>
        <taxon>Malvales</taxon>
        <taxon>Malvaceae</taxon>
        <taxon>Byttnerioideae</taxon>
        <taxon>Theobroma</taxon>
    </lineage>
</organism>
<reference evidence="1 2" key="1">
    <citation type="journal article" date="2013" name="Genome Biol.">
        <title>The genome sequence of the most widely cultivated cacao type and its use to identify candidate genes regulating pod color.</title>
        <authorList>
            <person name="Motamayor J.C."/>
            <person name="Mockaitis K."/>
            <person name="Schmutz J."/>
            <person name="Haiminen N."/>
            <person name="Iii D.L."/>
            <person name="Cornejo O."/>
            <person name="Findley S.D."/>
            <person name="Zheng P."/>
            <person name="Utro F."/>
            <person name="Royaert S."/>
            <person name="Saski C."/>
            <person name="Jenkins J."/>
            <person name="Podicheti R."/>
            <person name="Zhao M."/>
            <person name="Scheffler B.E."/>
            <person name="Stack J.C."/>
            <person name="Feltus F.A."/>
            <person name="Mustiga G.M."/>
            <person name="Amores F."/>
            <person name="Phillips W."/>
            <person name="Marelli J.P."/>
            <person name="May G.D."/>
            <person name="Shapiro H."/>
            <person name="Ma J."/>
            <person name="Bustamante C.D."/>
            <person name="Schnell R.J."/>
            <person name="Main D."/>
            <person name="Gilbert D."/>
            <person name="Parida L."/>
            <person name="Kuhn D.N."/>
        </authorList>
    </citation>
    <scope>NUCLEOTIDE SEQUENCE [LARGE SCALE GENOMIC DNA]</scope>
    <source>
        <strain evidence="2">cv. Matina 1-6</strain>
    </source>
</reference>
<dbReference type="HOGENOM" id="CLU_2390432_0_0_1"/>
<gene>
    <name evidence="1" type="ORF">TCM_025940</name>
</gene>
<protein>
    <submittedName>
        <fullName evidence="1">Uncharacterized protein</fullName>
    </submittedName>
</protein>
<accession>A0A061EZV1</accession>
<dbReference type="AlphaFoldDB" id="A0A061EZV1"/>